<dbReference type="RefSeq" id="WP_243859835.1">
    <property type="nucleotide sequence ID" value="NZ_FOWW01000004.1"/>
</dbReference>
<keyword evidence="1" id="KW-0805">Transcription regulation</keyword>
<dbReference type="EMBL" id="FOWW01000004">
    <property type="protein sequence ID" value="SFQ07243.1"/>
    <property type="molecule type" value="Genomic_DNA"/>
</dbReference>
<sequence length="232" mass="26560">MRVWLPGPQRCRGPAPTYSREQIADAAIRIADDEGLPAVTMRKIATALGTGAMSLYRYVENKEAVFELMADRLVHQQGLPERSGEWRTDLRVHARRQRALLLDHPWLLELVSGRPPMGPNLVRELEAQMSILDELGLDIDDMFETIVLVDTWVTGFVRNELAWRAASEEIDDETWMRAFEPYVRSLMDSGEFPYFTRVVTEARQPHVDNDTRFERGLDRVLAGIEATLPRRG</sequence>
<dbReference type="PROSITE" id="PS50977">
    <property type="entry name" value="HTH_TETR_2"/>
    <property type="match status" value="1"/>
</dbReference>
<dbReference type="InterPro" id="IPR009057">
    <property type="entry name" value="Homeodomain-like_sf"/>
</dbReference>
<name>A0A1I5VIG7_9PSEU</name>
<dbReference type="AlphaFoldDB" id="A0A1I5VIG7"/>
<keyword evidence="3" id="KW-0804">Transcription</keyword>
<keyword evidence="2 4" id="KW-0238">DNA-binding</keyword>
<dbReference type="PANTHER" id="PTHR30055:SF151">
    <property type="entry name" value="TRANSCRIPTIONAL REGULATORY PROTEIN"/>
    <property type="match status" value="1"/>
</dbReference>
<dbReference type="Pfam" id="PF02909">
    <property type="entry name" value="TetR_C_1"/>
    <property type="match status" value="1"/>
</dbReference>
<dbReference type="Gene3D" id="1.10.357.10">
    <property type="entry name" value="Tetracycline Repressor, domain 2"/>
    <property type="match status" value="1"/>
</dbReference>
<dbReference type="SUPFAM" id="SSF46689">
    <property type="entry name" value="Homeodomain-like"/>
    <property type="match status" value="1"/>
</dbReference>
<dbReference type="PANTHER" id="PTHR30055">
    <property type="entry name" value="HTH-TYPE TRANSCRIPTIONAL REGULATOR RUTR"/>
    <property type="match status" value="1"/>
</dbReference>
<dbReference type="Pfam" id="PF00440">
    <property type="entry name" value="TetR_N"/>
    <property type="match status" value="1"/>
</dbReference>
<evidence type="ECO:0000256" key="1">
    <source>
        <dbReference type="ARBA" id="ARBA00023015"/>
    </source>
</evidence>
<organism evidence="6 7">
    <name type="scientific">Amycolatopsis arida</name>
    <dbReference type="NCBI Taxonomy" id="587909"/>
    <lineage>
        <taxon>Bacteria</taxon>
        <taxon>Bacillati</taxon>
        <taxon>Actinomycetota</taxon>
        <taxon>Actinomycetes</taxon>
        <taxon>Pseudonocardiales</taxon>
        <taxon>Pseudonocardiaceae</taxon>
        <taxon>Amycolatopsis</taxon>
    </lineage>
</organism>
<evidence type="ECO:0000256" key="2">
    <source>
        <dbReference type="ARBA" id="ARBA00023125"/>
    </source>
</evidence>
<dbReference type="SUPFAM" id="SSF48498">
    <property type="entry name" value="Tetracyclin repressor-like, C-terminal domain"/>
    <property type="match status" value="1"/>
</dbReference>
<protein>
    <submittedName>
        <fullName evidence="6">DNA-binding transcriptional regulator, AcrR family</fullName>
    </submittedName>
</protein>
<dbReference type="STRING" id="587909.SAMN05421810_104385"/>
<evidence type="ECO:0000313" key="6">
    <source>
        <dbReference type="EMBL" id="SFQ07243.1"/>
    </source>
</evidence>
<accession>A0A1I5VIG7</accession>
<dbReference type="InterPro" id="IPR001647">
    <property type="entry name" value="HTH_TetR"/>
</dbReference>
<proteinExistence type="predicted"/>
<dbReference type="InterPro" id="IPR050109">
    <property type="entry name" value="HTH-type_TetR-like_transc_reg"/>
</dbReference>
<gene>
    <name evidence="6" type="ORF">SAMN05421810_104385</name>
</gene>
<dbReference type="Gene3D" id="1.10.10.60">
    <property type="entry name" value="Homeodomain-like"/>
    <property type="match status" value="1"/>
</dbReference>
<evidence type="ECO:0000256" key="3">
    <source>
        <dbReference type="ARBA" id="ARBA00023163"/>
    </source>
</evidence>
<reference evidence="7" key="1">
    <citation type="submission" date="2016-10" db="EMBL/GenBank/DDBJ databases">
        <authorList>
            <person name="Varghese N."/>
            <person name="Submissions S."/>
        </authorList>
    </citation>
    <scope>NUCLEOTIDE SEQUENCE [LARGE SCALE GENOMIC DNA]</scope>
    <source>
        <strain evidence="7">CGMCC 4.5579</strain>
    </source>
</reference>
<keyword evidence="7" id="KW-1185">Reference proteome</keyword>
<feature type="DNA-binding region" description="H-T-H motif" evidence="4">
    <location>
        <begin position="40"/>
        <end position="59"/>
    </location>
</feature>
<dbReference type="InterPro" id="IPR004111">
    <property type="entry name" value="Repressor_TetR_C"/>
</dbReference>
<feature type="domain" description="HTH tetR-type" evidence="5">
    <location>
        <begin position="17"/>
        <end position="77"/>
    </location>
</feature>
<dbReference type="GO" id="GO:0003700">
    <property type="term" value="F:DNA-binding transcription factor activity"/>
    <property type="evidence" value="ECO:0007669"/>
    <property type="project" value="TreeGrafter"/>
</dbReference>
<dbReference type="InterPro" id="IPR036271">
    <property type="entry name" value="Tet_transcr_reg_TetR-rel_C_sf"/>
</dbReference>
<dbReference type="GO" id="GO:0000976">
    <property type="term" value="F:transcription cis-regulatory region binding"/>
    <property type="evidence" value="ECO:0007669"/>
    <property type="project" value="TreeGrafter"/>
</dbReference>
<evidence type="ECO:0000313" key="7">
    <source>
        <dbReference type="Proteomes" id="UP000198727"/>
    </source>
</evidence>
<dbReference type="GO" id="GO:0045892">
    <property type="term" value="P:negative regulation of DNA-templated transcription"/>
    <property type="evidence" value="ECO:0007669"/>
    <property type="project" value="InterPro"/>
</dbReference>
<dbReference type="Proteomes" id="UP000198727">
    <property type="component" value="Unassembled WGS sequence"/>
</dbReference>
<evidence type="ECO:0000256" key="4">
    <source>
        <dbReference type="PROSITE-ProRule" id="PRU00335"/>
    </source>
</evidence>
<evidence type="ECO:0000259" key="5">
    <source>
        <dbReference type="PROSITE" id="PS50977"/>
    </source>
</evidence>